<comment type="caution">
    <text evidence="6">The sequence shown here is derived from an EMBL/GenBank/DDBJ whole genome shotgun (WGS) entry which is preliminary data.</text>
</comment>
<reference evidence="6 7" key="1">
    <citation type="journal article" date="2018" name="Sci. Rep.">
        <title>Genomic signatures of local adaptation to the degree of environmental predictability in rotifers.</title>
        <authorList>
            <person name="Franch-Gras L."/>
            <person name="Hahn C."/>
            <person name="Garcia-Roger E.M."/>
            <person name="Carmona M.J."/>
            <person name="Serra M."/>
            <person name="Gomez A."/>
        </authorList>
    </citation>
    <scope>NUCLEOTIDE SEQUENCE [LARGE SCALE GENOMIC DNA]</scope>
    <source>
        <strain evidence="6">HYR1</strain>
    </source>
</reference>
<feature type="domain" description="Lipoyl-binding" evidence="5">
    <location>
        <begin position="52"/>
        <end position="134"/>
    </location>
</feature>
<proteinExistence type="inferred from homology"/>
<evidence type="ECO:0000256" key="1">
    <source>
        <dbReference type="ARBA" id="ARBA00009249"/>
    </source>
</evidence>
<dbReference type="GO" id="GO:0009249">
    <property type="term" value="P:protein lipoylation"/>
    <property type="evidence" value="ECO:0007669"/>
    <property type="project" value="TreeGrafter"/>
</dbReference>
<comment type="subunit">
    <text evidence="4">The glycine cleavage system is composed of four proteins: P, T, L and H.</text>
</comment>
<dbReference type="GO" id="GO:0005739">
    <property type="term" value="C:mitochondrion"/>
    <property type="evidence" value="ECO:0007669"/>
    <property type="project" value="UniProtKB-SubCell"/>
</dbReference>
<dbReference type="InterPro" id="IPR011053">
    <property type="entry name" value="Single_hybrid_motif"/>
</dbReference>
<evidence type="ECO:0000256" key="3">
    <source>
        <dbReference type="PIRSR" id="PIRSR617453-50"/>
    </source>
</evidence>
<keyword evidence="7" id="KW-1185">Reference proteome</keyword>
<dbReference type="PROSITE" id="PS50968">
    <property type="entry name" value="BIOTINYL_LIPOYL"/>
    <property type="match status" value="1"/>
</dbReference>
<evidence type="ECO:0000259" key="5">
    <source>
        <dbReference type="PROSITE" id="PS50968"/>
    </source>
</evidence>
<dbReference type="Pfam" id="PF01597">
    <property type="entry name" value="GCV_H"/>
    <property type="match status" value="1"/>
</dbReference>
<dbReference type="SUPFAM" id="SSF51230">
    <property type="entry name" value="Single hybrid motif"/>
    <property type="match status" value="1"/>
</dbReference>
<keyword evidence="2 3" id="KW-0450">Lipoyl</keyword>
<comment type="cofactor">
    <cofactor evidence="4">
        <name>(R)-lipoate</name>
        <dbReference type="ChEBI" id="CHEBI:83088"/>
    </cofactor>
    <text evidence="4">Binds 1 lipoyl cofactor covalently.</text>
</comment>
<dbReference type="Gene3D" id="2.40.50.100">
    <property type="match status" value="1"/>
</dbReference>
<dbReference type="HAMAP" id="MF_00272">
    <property type="entry name" value="GcvH"/>
    <property type="match status" value="1"/>
</dbReference>
<gene>
    <name evidence="6" type="ORF">BpHYR1_045651</name>
</gene>
<dbReference type="NCBIfam" id="NF002270">
    <property type="entry name" value="PRK01202.1"/>
    <property type="match status" value="1"/>
</dbReference>
<evidence type="ECO:0000256" key="2">
    <source>
        <dbReference type="ARBA" id="ARBA00022823"/>
    </source>
</evidence>
<dbReference type="CDD" id="cd06848">
    <property type="entry name" value="GCS_H"/>
    <property type="match status" value="1"/>
</dbReference>
<dbReference type="AlphaFoldDB" id="A0A3M7PEU6"/>
<dbReference type="STRING" id="10195.A0A3M7PEU6"/>
<dbReference type="PANTHER" id="PTHR11715">
    <property type="entry name" value="GLYCINE CLEAVAGE SYSTEM H PROTEIN"/>
    <property type="match status" value="1"/>
</dbReference>
<dbReference type="InterPro" id="IPR017453">
    <property type="entry name" value="GCV_H_sub"/>
</dbReference>
<protein>
    <recommendedName>
        <fullName evidence="4">Glycine cleavage system H protein</fullName>
    </recommendedName>
</protein>
<keyword evidence="4" id="KW-0496">Mitochondrion</keyword>
<feature type="modified residue" description="N6-lipoyllysine" evidence="3">
    <location>
        <position position="93"/>
    </location>
</feature>
<evidence type="ECO:0000313" key="6">
    <source>
        <dbReference type="EMBL" id="RMZ97543.1"/>
    </source>
</evidence>
<dbReference type="InterPro" id="IPR000089">
    <property type="entry name" value="Biotin_lipoyl"/>
</dbReference>
<evidence type="ECO:0000313" key="7">
    <source>
        <dbReference type="Proteomes" id="UP000276133"/>
    </source>
</evidence>
<accession>A0A3M7PEU6</accession>
<keyword evidence="4" id="KW-0809">Transit peptide</keyword>
<dbReference type="PANTHER" id="PTHR11715:SF3">
    <property type="entry name" value="GLYCINE CLEAVAGE SYSTEM H PROTEIN-RELATED"/>
    <property type="match status" value="1"/>
</dbReference>
<sequence length="159" mass="17663">MSLLLRSTRLLTLGTQLAKSNLVQNKQFSISLRLAQLKFTNQHEWVKVEGNVGTIGITDYAQDKLGEVVYLELPEVGAEFEQSNQFATLESVKAVSECYIPVSGKVVEVNSSLSDNPSTINSSPLDEGWLAKVELANPAEIEKLMDQSQYEEFLKSDDH</sequence>
<name>A0A3M7PEU6_BRAPC</name>
<comment type="function">
    <text evidence="4">The H protein shuttles the methylamine group of glycine from the P protein to the T protein.</text>
</comment>
<dbReference type="InterPro" id="IPR033753">
    <property type="entry name" value="GCV_H/Fam206"/>
</dbReference>
<dbReference type="InterPro" id="IPR002930">
    <property type="entry name" value="GCV_H"/>
</dbReference>
<dbReference type="EMBL" id="REGN01011353">
    <property type="protein sequence ID" value="RMZ97543.1"/>
    <property type="molecule type" value="Genomic_DNA"/>
</dbReference>
<comment type="subcellular location">
    <subcellularLocation>
        <location evidence="4">Mitochondrion</location>
    </subcellularLocation>
</comment>
<dbReference type="GO" id="GO:0005960">
    <property type="term" value="C:glycine cleavage complex"/>
    <property type="evidence" value="ECO:0007669"/>
    <property type="project" value="UniProtKB-UniRule"/>
</dbReference>
<dbReference type="OrthoDB" id="10264154at2759"/>
<dbReference type="Proteomes" id="UP000276133">
    <property type="component" value="Unassembled WGS sequence"/>
</dbReference>
<organism evidence="6 7">
    <name type="scientific">Brachionus plicatilis</name>
    <name type="common">Marine rotifer</name>
    <name type="synonym">Brachionus muelleri</name>
    <dbReference type="NCBI Taxonomy" id="10195"/>
    <lineage>
        <taxon>Eukaryota</taxon>
        <taxon>Metazoa</taxon>
        <taxon>Spiralia</taxon>
        <taxon>Gnathifera</taxon>
        <taxon>Rotifera</taxon>
        <taxon>Eurotatoria</taxon>
        <taxon>Monogononta</taxon>
        <taxon>Pseudotrocha</taxon>
        <taxon>Ploima</taxon>
        <taxon>Brachionidae</taxon>
        <taxon>Brachionus</taxon>
    </lineage>
</organism>
<dbReference type="NCBIfam" id="TIGR00527">
    <property type="entry name" value="gcvH"/>
    <property type="match status" value="1"/>
</dbReference>
<comment type="similarity">
    <text evidence="1 4">Belongs to the GcvH family.</text>
</comment>
<dbReference type="GO" id="GO:0019464">
    <property type="term" value="P:glycine decarboxylation via glycine cleavage system"/>
    <property type="evidence" value="ECO:0007669"/>
    <property type="project" value="UniProtKB-UniRule"/>
</dbReference>
<evidence type="ECO:0000256" key="4">
    <source>
        <dbReference type="RuleBase" id="RU364055"/>
    </source>
</evidence>